<proteinExistence type="predicted"/>
<dbReference type="Proteomes" id="UP000277204">
    <property type="component" value="Unassembled WGS sequence"/>
</dbReference>
<organism evidence="1 2">
    <name type="scientific">Schistosoma margrebowiei</name>
    <dbReference type="NCBI Taxonomy" id="48269"/>
    <lineage>
        <taxon>Eukaryota</taxon>
        <taxon>Metazoa</taxon>
        <taxon>Spiralia</taxon>
        <taxon>Lophotrochozoa</taxon>
        <taxon>Platyhelminthes</taxon>
        <taxon>Trematoda</taxon>
        <taxon>Digenea</taxon>
        <taxon>Strigeidida</taxon>
        <taxon>Schistosomatoidea</taxon>
        <taxon>Schistosomatidae</taxon>
        <taxon>Schistosoma</taxon>
    </lineage>
</organism>
<protein>
    <submittedName>
        <fullName evidence="1">Uncharacterized protein</fullName>
    </submittedName>
</protein>
<keyword evidence="2" id="KW-1185">Reference proteome</keyword>
<gene>
    <name evidence="1" type="ORF">SMRZ_LOCUS6594</name>
</gene>
<dbReference type="EMBL" id="UZAI01002479">
    <property type="protein sequence ID" value="VDO71980.1"/>
    <property type="molecule type" value="Genomic_DNA"/>
</dbReference>
<evidence type="ECO:0000313" key="1">
    <source>
        <dbReference type="EMBL" id="VDO71980.1"/>
    </source>
</evidence>
<accession>A0A183LS21</accession>
<sequence>MNILISVHVTISKGDIEIAHAVTKLYLFVTQSFSERLRTSRIIQRGII</sequence>
<evidence type="ECO:0000313" key="2">
    <source>
        <dbReference type="Proteomes" id="UP000277204"/>
    </source>
</evidence>
<reference evidence="1 2" key="1">
    <citation type="submission" date="2018-11" db="EMBL/GenBank/DDBJ databases">
        <authorList>
            <consortium name="Pathogen Informatics"/>
        </authorList>
    </citation>
    <scope>NUCLEOTIDE SEQUENCE [LARGE SCALE GENOMIC DNA]</scope>
    <source>
        <strain evidence="1 2">Zambia</strain>
    </source>
</reference>
<name>A0A183LS21_9TREM</name>
<dbReference type="AlphaFoldDB" id="A0A183LS21"/>